<evidence type="ECO:0000313" key="2">
    <source>
        <dbReference type="Proteomes" id="UP000054144"/>
    </source>
</evidence>
<accession>A0A0D7A3D2</accession>
<dbReference type="Proteomes" id="UP000054144">
    <property type="component" value="Unassembled WGS sequence"/>
</dbReference>
<sequence length="360" mass="39205">MSAITPTVSPAPPLSLAKDDIIARVIADAASPAVSELVHPFIDPEVITKDLALTDIIAFVDLSGYLPQQRFCVTRVLATRLWAASQATMSLFLTVLHDFHPGFDIAALPTTIGNERLAKLFLMKSPNALLALAIKENPLLDLVARTKEEVFMYICKMQCISLLFIALYCRILGIVRLAGLSSTETLSPLALLHIDATHFLQMVAPTQLTHDILLSGLTHEEVFQCFSHNPGPDAIAVTRNVIAHLDELLLQRNPSLVVIFIDMLYESLKEDIDGVLTCRLALPAPPTPVHTPPMISVYIKSDDSTSGADLIPDLVPISDSESDVDPAIYIESDLEMSDSDDNHLSMIEDDSATAAIMTTD</sequence>
<name>A0A0D7A3D2_9AGAR</name>
<keyword evidence="2" id="KW-1185">Reference proteome</keyword>
<protein>
    <submittedName>
        <fullName evidence="1">Uncharacterized protein</fullName>
    </submittedName>
</protein>
<reference evidence="1 2" key="1">
    <citation type="journal article" date="2015" name="Fungal Genet. Biol.">
        <title>Evolution of novel wood decay mechanisms in Agaricales revealed by the genome sequences of Fistulina hepatica and Cylindrobasidium torrendii.</title>
        <authorList>
            <person name="Floudas D."/>
            <person name="Held B.W."/>
            <person name="Riley R."/>
            <person name="Nagy L.G."/>
            <person name="Koehler G."/>
            <person name="Ransdell A.S."/>
            <person name="Younus H."/>
            <person name="Chow J."/>
            <person name="Chiniquy J."/>
            <person name="Lipzen A."/>
            <person name="Tritt A."/>
            <person name="Sun H."/>
            <person name="Haridas S."/>
            <person name="LaButti K."/>
            <person name="Ohm R.A."/>
            <person name="Kues U."/>
            <person name="Blanchette R.A."/>
            <person name="Grigoriev I.V."/>
            <person name="Minto R.E."/>
            <person name="Hibbett D.S."/>
        </authorList>
    </citation>
    <scope>NUCLEOTIDE SEQUENCE [LARGE SCALE GENOMIC DNA]</scope>
    <source>
        <strain evidence="1 2">ATCC 64428</strain>
    </source>
</reference>
<gene>
    <name evidence="1" type="ORF">FISHEDRAFT_76796</name>
</gene>
<dbReference type="AlphaFoldDB" id="A0A0D7A3D2"/>
<evidence type="ECO:0000313" key="1">
    <source>
        <dbReference type="EMBL" id="KIY45303.1"/>
    </source>
</evidence>
<organism evidence="1 2">
    <name type="scientific">Fistulina hepatica ATCC 64428</name>
    <dbReference type="NCBI Taxonomy" id="1128425"/>
    <lineage>
        <taxon>Eukaryota</taxon>
        <taxon>Fungi</taxon>
        <taxon>Dikarya</taxon>
        <taxon>Basidiomycota</taxon>
        <taxon>Agaricomycotina</taxon>
        <taxon>Agaricomycetes</taxon>
        <taxon>Agaricomycetidae</taxon>
        <taxon>Agaricales</taxon>
        <taxon>Fistulinaceae</taxon>
        <taxon>Fistulina</taxon>
    </lineage>
</organism>
<dbReference type="EMBL" id="KN882059">
    <property type="protein sequence ID" value="KIY45303.1"/>
    <property type="molecule type" value="Genomic_DNA"/>
</dbReference>
<proteinExistence type="predicted"/>